<evidence type="ECO:0000313" key="6">
    <source>
        <dbReference type="EMBL" id="KAK7750163.1"/>
    </source>
</evidence>
<dbReference type="PANTHER" id="PTHR44169:SF6">
    <property type="entry name" value="NADPH-DEPENDENT 1-ACYLDIHYDROXYACETONE PHOSPHATE REDUCTASE"/>
    <property type="match status" value="1"/>
</dbReference>
<keyword evidence="2" id="KW-0521">NADP</keyword>
<dbReference type="GO" id="GO:0004806">
    <property type="term" value="F:triacylglycerol lipase activity"/>
    <property type="evidence" value="ECO:0007669"/>
    <property type="project" value="TreeGrafter"/>
</dbReference>
<dbReference type="GO" id="GO:0000140">
    <property type="term" value="F:acylglycerone-phosphate reductase (NADP+) activity"/>
    <property type="evidence" value="ECO:0007669"/>
    <property type="project" value="TreeGrafter"/>
</dbReference>
<comment type="similarity">
    <text evidence="1 4">Belongs to the short-chain dehydrogenases/reductases (SDR) family.</text>
</comment>
<reference evidence="6 7" key="1">
    <citation type="submission" date="2024-02" db="EMBL/GenBank/DDBJ databases">
        <title>De novo assembly and annotation of 12 fungi associated with fruit tree decline syndrome in Ontario, Canada.</title>
        <authorList>
            <person name="Sulman M."/>
            <person name="Ellouze W."/>
            <person name="Ilyukhin E."/>
        </authorList>
    </citation>
    <scope>NUCLEOTIDE SEQUENCE [LARGE SCALE GENOMIC DNA]</scope>
    <source>
        <strain evidence="6 7">M11/M66-122</strain>
    </source>
</reference>
<organism evidence="6 7">
    <name type="scientific">Diatrype stigma</name>
    <dbReference type="NCBI Taxonomy" id="117547"/>
    <lineage>
        <taxon>Eukaryota</taxon>
        <taxon>Fungi</taxon>
        <taxon>Dikarya</taxon>
        <taxon>Ascomycota</taxon>
        <taxon>Pezizomycotina</taxon>
        <taxon>Sordariomycetes</taxon>
        <taxon>Xylariomycetidae</taxon>
        <taxon>Xylariales</taxon>
        <taxon>Diatrypaceae</taxon>
        <taxon>Diatrype</taxon>
    </lineage>
</organism>
<dbReference type="Pfam" id="PF00106">
    <property type="entry name" value="adh_short"/>
    <property type="match status" value="1"/>
</dbReference>
<dbReference type="EMBL" id="JAKJXP020000069">
    <property type="protein sequence ID" value="KAK7750163.1"/>
    <property type="molecule type" value="Genomic_DNA"/>
</dbReference>
<dbReference type="PRINTS" id="PR00080">
    <property type="entry name" value="SDRFAMILY"/>
</dbReference>
<dbReference type="SMART" id="SM00822">
    <property type="entry name" value="PKS_KR"/>
    <property type="match status" value="1"/>
</dbReference>
<dbReference type="InterPro" id="IPR057326">
    <property type="entry name" value="KR_dom"/>
</dbReference>
<protein>
    <recommendedName>
        <fullName evidence="5">Ketoreductase domain-containing protein</fullName>
    </recommendedName>
</protein>
<dbReference type="Proteomes" id="UP001320420">
    <property type="component" value="Unassembled WGS sequence"/>
</dbReference>
<accession>A0AAN9UMG7</accession>
<dbReference type="GO" id="GO:0005811">
    <property type="term" value="C:lipid droplet"/>
    <property type="evidence" value="ECO:0007669"/>
    <property type="project" value="TreeGrafter"/>
</dbReference>
<dbReference type="InterPro" id="IPR036291">
    <property type="entry name" value="NAD(P)-bd_dom_sf"/>
</dbReference>
<dbReference type="AlphaFoldDB" id="A0AAN9UMG7"/>
<keyword evidence="3" id="KW-0560">Oxidoreductase</keyword>
<feature type="domain" description="Ketoreductase" evidence="5">
    <location>
        <begin position="5"/>
        <end position="180"/>
    </location>
</feature>
<gene>
    <name evidence="6" type="ORF">SLS62_007914</name>
</gene>
<evidence type="ECO:0000313" key="7">
    <source>
        <dbReference type="Proteomes" id="UP001320420"/>
    </source>
</evidence>
<sequence length="298" mass="31398">MSSMKSILITGCSAEGIGAALALALARRGHHVFATARNPAKIPETLSSLSNVTVLSLDVTDTASVAAAARTVADTGRGLDVLVNNAGIEYVQPVLDVDIAVAQRMVDIDLWGPLRMIQAFADLLIASRGRIVNVSSSASVVYSPWVSTYAAAKAALNTLSETLRLELAPFGVSVVTILPGVIVSKLHVTNGANFDLPPTSRYTAIKEFIAGWAKGTAQPKDNLSAEKFAELVVGDVIGTDKGGLVSRGPYASVLRWIGQWAPSWAAVSVTFQTLLDLVAPQATMALKQTRSLPLTSFR</sequence>
<dbReference type="PANTHER" id="PTHR44169">
    <property type="entry name" value="NADPH-DEPENDENT 1-ACYLDIHYDROXYACETONE PHOSPHATE REDUCTASE"/>
    <property type="match status" value="1"/>
</dbReference>
<dbReference type="GO" id="GO:0005783">
    <property type="term" value="C:endoplasmic reticulum"/>
    <property type="evidence" value="ECO:0007669"/>
    <property type="project" value="TreeGrafter"/>
</dbReference>
<evidence type="ECO:0000256" key="2">
    <source>
        <dbReference type="ARBA" id="ARBA00022857"/>
    </source>
</evidence>
<name>A0AAN9UMG7_9PEZI</name>
<evidence type="ECO:0000256" key="1">
    <source>
        <dbReference type="ARBA" id="ARBA00006484"/>
    </source>
</evidence>
<dbReference type="InterPro" id="IPR020904">
    <property type="entry name" value="Sc_DH/Rdtase_CS"/>
</dbReference>
<evidence type="ECO:0000256" key="4">
    <source>
        <dbReference type="RuleBase" id="RU000363"/>
    </source>
</evidence>
<dbReference type="Gene3D" id="3.40.50.720">
    <property type="entry name" value="NAD(P)-binding Rossmann-like Domain"/>
    <property type="match status" value="1"/>
</dbReference>
<comment type="caution">
    <text evidence="6">The sequence shown here is derived from an EMBL/GenBank/DDBJ whole genome shotgun (WGS) entry which is preliminary data.</text>
</comment>
<dbReference type="InterPro" id="IPR002347">
    <property type="entry name" value="SDR_fam"/>
</dbReference>
<evidence type="ECO:0000256" key="3">
    <source>
        <dbReference type="ARBA" id="ARBA00023002"/>
    </source>
</evidence>
<evidence type="ECO:0000259" key="5">
    <source>
        <dbReference type="SMART" id="SM00822"/>
    </source>
</evidence>
<dbReference type="GO" id="GO:0006654">
    <property type="term" value="P:phosphatidic acid biosynthetic process"/>
    <property type="evidence" value="ECO:0007669"/>
    <property type="project" value="TreeGrafter"/>
</dbReference>
<keyword evidence="7" id="KW-1185">Reference proteome</keyword>
<dbReference type="PROSITE" id="PS00061">
    <property type="entry name" value="ADH_SHORT"/>
    <property type="match status" value="1"/>
</dbReference>
<proteinExistence type="inferred from homology"/>
<dbReference type="SUPFAM" id="SSF51735">
    <property type="entry name" value="NAD(P)-binding Rossmann-fold domains"/>
    <property type="match status" value="1"/>
</dbReference>
<dbReference type="GO" id="GO:0019433">
    <property type="term" value="P:triglyceride catabolic process"/>
    <property type="evidence" value="ECO:0007669"/>
    <property type="project" value="TreeGrafter"/>
</dbReference>
<dbReference type="PRINTS" id="PR00081">
    <property type="entry name" value="GDHRDH"/>
</dbReference>